<dbReference type="GO" id="GO:0016491">
    <property type="term" value="F:oxidoreductase activity"/>
    <property type="evidence" value="ECO:0007669"/>
    <property type="project" value="UniProtKB-KW"/>
</dbReference>
<reference evidence="4" key="1">
    <citation type="journal article" date="2019" name="Int. J. Syst. Evol. Microbiol.">
        <title>The Global Catalogue of Microorganisms (GCM) 10K type strain sequencing project: providing services to taxonomists for standard genome sequencing and annotation.</title>
        <authorList>
            <consortium name="The Broad Institute Genomics Platform"/>
            <consortium name="The Broad Institute Genome Sequencing Center for Infectious Disease"/>
            <person name="Wu L."/>
            <person name="Ma J."/>
        </authorList>
    </citation>
    <scope>NUCLEOTIDE SEQUENCE [LARGE SCALE GENOMIC DNA]</scope>
    <source>
        <strain evidence="4">CGMCC 1.12750</strain>
    </source>
</reference>
<dbReference type="PANTHER" id="PTHR13847:SF281">
    <property type="entry name" value="FAD DEPENDENT OXIDOREDUCTASE DOMAIN-CONTAINING PROTEIN"/>
    <property type="match status" value="1"/>
</dbReference>
<dbReference type="Proteomes" id="UP001596516">
    <property type="component" value="Unassembled WGS sequence"/>
</dbReference>
<dbReference type="SUPFAM" id="SSF51905">
    <property type="entry name" value="FAD/NAD(P)-binding domain"/>
    <property type="match status" value="1"/>
</dbReference>
<dbReference type="InterPro" id="IPR006076">
    <property type="entry name" value="FAD-dep_OxRdtase"/>
</dbReference>
<evidence type="ECO:0000256" key="1">
    <source>
        <dbReference type="ARBA" id="ARBA00023002"/>
    </source>
</evidence>
<comment type="caution">
    <text evidence="3">The sequence shown here is derived from an EMBL/GenBank/DDBJ whole genome shotgun (WGS) entry which is preliminary data.</text>
</comment>
<proteinExistence type="predicted"/>
<evidence type="ECO:0000259" key="2">
    <source>
        <dbReference type="Pfam" id="PF01266"/>
    </source>
</evidence>
<keyword evidence="4" id="KW-1185">Reference proteome</keyword>
<dbReference type="InterPro" id="IPR036188">
    <property type="entry name" value="FAD/NAD-bd_sf"/>
</dbReference>
<evidence type="ECO:0000313" key="3">
    <source>
        <dbReference type="EMBL" id="MFC7705523.1"/>
    </source>
</evidence>
<gene>
    <name evidence="3" type="ORF">ACFQXB_15125</name>
</gene>
<keyword evidence="1 3" id="KW-0560">Oxidoreductase</keyword>
<dbReference type="RefSeq" id="WP_377405522.1">
    <property type="nucleotide sequence ID" value="NZ_JBHTFQ010000008.1"/>
</dbReference>
<accession>A0ABW2UMQ3</accession>
<protein>
    <submittedName>
        <fullName evidence="3">NAD(P)/FAD-dependent oxidoreductase</fullName>
        <ecNumber evidence="3">1.-.-.-</ecNumber>
    </submittedName>
</protein>
<evidence type="ECO:0000313" key="4">
    <source>
        <dbReference type="Proteomes" id="UP001596516"/>
    </source>
</evidence>
<dbReference type="PANTHER" id="PTHR13847">
    <property type="entry name" value="SARCOSINE DEHYDROGENASE-RELATED"/>
    <property type="match status" value="1"/>
</dbReference>
<feature type="domain" description="FAD dependent oxidoreductase" evidence="2">
    <location>
        <begin position="34"/>
        <end position="386"/>
    </location>
</feature>
<name>A0ABW2UMQ3_9RHOB</name>
<dbReference type="EC" id="1.-.-.-" evidence="3"/>
<sequence>MIVNEIAPIANSLWSATANATPPCPPLRGEEETDVAIVGAGFTGLSAALHLAEAGVAATVLEAETPGWGASGRNGGQVNPGLKEDPDAIEARFGPDIGARMVTLAGGAGDLVFSLIRRHGIDCAGVQAGWIQPVHDAAALRVVQARVDQWARRGAPLRMLSRQETAEMLGTDAYIGGMIDPRGGNLHPLNYALGLAEAALAAGAVLHGQSRALRLERTGAGFVLHTAEGRLRARRVLLCTNGYTDDLMPPLRRTVVPVRSVQVATAPLSDNMRRSILPGGHSASDSRRLLLYFRLDPEGRFVMGGRGAYDARGTLRQMQALREVSEELYPQLNGVEWSYAWGGYVAMTADHYPHLHRMAPGVMAGLGYNGRGVAMATAMGKVLADWARGVPEEALDFPVTEPRPIPLHFLRKPAVRATVAWYRLRDRLAAPR</sequence>
<dbReference type="Gene3D" id="3.50.50.60">
    <property type="entry name" value="FAD/NAD(P)-binding domain"/>
    <property type="match status" value="1"/>
</dbReference>
<dbReference type="Gene3D" id="3.30.9.10">
    <property type="entry name" value="D-Amino Acid Oxidase, subunit A, domain 2"/>
    <property type="match status" value="1"/>
</dbReference>
<organism evidence="3 4">
    <name type="scientific">Plastorhodobacter daqingensis</name>
    <dbReference type="NCBI Taxonomy" id="1387281"/>
    <lineage>
        <taxon>Bacteria</taxon>
        <taxon>Pseudomonadati</taxon>
        <taxon>Pseudomonadota</taxon>
        <taxon>Alphaproteobacteria</taxon>
        <taxon>Rhodobacterales</taxon>
        <taxon>Paracoccaceae</taxon>
        <taxon>Plastorhodobacter</taxon>
    </lineage>
</organism>
<dbReference type="EMBL" id="JBHTFQ010000008">
    <property type="protein sequence ID" value="MFC7705523.1"/>
    <property type="molecule type" value="Genomic_DNA"/>
</dbReference>
<dbReference type="Pfam" id="PF01266">
    <property type="entry name" value="DAO"/>
    <property type="match status" value="1"/>
</dbReference>